<dbReference type="EMBL" id="WTPW01001948">
    <property type="protein sequence ID" value="KAF0405603.1"/>
    <property type="molecule type" value="Genomic_DNA"/>
</dbReference>
<proteinExistence type="predicted"/>
<name>A0A8H3X4K4_GIGMA</name>
<sequence>MLRRPQKKDLDQIKNNQKKKELAKIATKMKEKIEIKTKAINTMNALLEDFKNKPALDFRTESTYVAQNQY</sequence>
<comment type="caution">
    <text evidence="1">The sequence shown here is derived from an EMBL/GenBank/DDBJ whole genome shotgun (WGS) entry which is preliminary data.</text>
</comment>
<evidence type="ECO:0000313" key="2">
    <source>
        <dbReference type="Proteomes" id="UP000439903"/>
    </source>
</evidence>
<dbReference type="Proteomes" id="UP000439903">
    <property type="component" value="Unassembled WGS sequence"/>
</dbReference>
<protein>
    <submittedName>
        <fullName evidence="1">Uncharacterized protein</fullName>
    </submittedName>
</protein>
<accession>A0A8H3X4K4</accession>
<evidence type="ECO:0000313" key="1">
    <source>
        <dbReference type="EMBL" id="KAF0405603.1"/>
    </source>
</evidence>
<organism evidence="1 2">
    <name type="scientific">Gigaspora margarita</name>
    <dbReference type="NCBI Taxonomy" id="4874"/>
    <lineage>
        <taxon>Eukaryota</taxon>
        <taxon>Fungi</taxon>
        <taxon>Fungi incertae sedis</taxon>
        <taxon>Mucoromycota</taxon>
        <taxon>Glomeromycotina</taxon>
        <taxon>Glomeromycetes</taxon>
        <taxon>Diversisporales</taxon>
        <taxon>Gigasporaceae</taxon>
        <taxon>Gigaspora</taxon>
    </lineage>
</organism>
<dbReference type="AlphaFoldDB" id="A0A8H3X4K4"/>
<gene>
    <name evidence="1" type="ORF">F8M41_008898</name>
</gene>
<dbReference type="OrthoDB" id="10519225at2759"/>
<reference evidence="1 2" key="1">
    <citation type="journal article" date="2019" name="Environ. Microbiol.">
        <title>At the nexus of three kingdoms: the genome of the mycorrhizal fungus Gigaspora margarita provides insights into plant, endobacterial and fungal interactions.</title>
        <authorList>
            <person name="Venice F."/>
            <person name="Ghignone S."/>
            <person name="Salvioli di Fossalunga A."/>
            <person name="Amselem J."/>
            <person name="Novero M."/>
            <person name="Xianan X."/>
            <person name="Sedzielewska Toro K."/>
            <person name="Morin E."/>
            <person name="Lipzen A."/>
            <person name="Grigoriev I.V."/>
            <person name="Henrissat B."/>
            <person name="Martin F.M."/>
            <person name="Bonfante P."/>
        </authorList>
    </citation>
    <scope>NUCLEOTIDE SEQUENCE [LARGE SCALE GENOMIC DNA]</scope>
    <source>
        <strain evidence="1 2">BEG34</strain>
    </source>
</reference>
<keyword evidence="2" id="KW-1185">Reference proteome</keyword>